<name>A0A075H9V1_9ARCH</name>
<accession>A0A075H9V1</accession>
<keyword evidence="1" id="KW-0175">Coiled coil</keyword>
<dbReference type="Gene3D" id="2.60.40.420">
    <property type="entry name" value="Cupredoxins - blue copper proteins"/>
    <property type="match status" value="1"/>
</dbReference>
<dbReference type="InterPro" id="IPR008972">
    <property type="entry name" value="Cupredoxin"/>
</dbReference>
<sequence length="205" mass="21332">MMGSSYSVTLDDPGEYPYFCMVHPWMEGLVIVGEGGTQPTSEESSQAEEDAAERIAAAEAAAAAAEAEAAAAIAEAEAAARIAEAEAAAAIAEAEAAAAIEAAQAAIDAISSVNEEIKISMDFANNSDESQPFAYILQIKNESGVTISISHVNGLLGSGQSLDQTLSFTPDETGIYTAEKFLWSNLDNPVPLTSEKEVFTFSVVS</sequence>
<evidence type="ECO:0000313" key="2">
    <source>
        <dbReference type="EMBL" id="AIF10543.1"/>
    </source>
</evidence>
<protein>
    <recommendedName>
        <fullName evidence="3">Blue (Type1) copper domain-containing protein</fullName>
    </recommendedName>
</protein>
<evidence type="ECO:0000256" key="1">
    <source>
        <dbReference type="SAM" id="Coils"/>
    </source>
</evidence>
<dbReference type="PANTHER" id="PTHR36507:SF1">
    <property type="entry name" value="BLL1555 PROTEIN"/>
    <property type="match status" value="1"/>
</dbReference>
<dbReference type="InterPro" id="IPR052721">
    <property type="entry name" value="ET_Amicyanin"/>
</dbReference>
<dbReference type="SUPFAM" id="SSF49503">
    <property type="entry name" value="Cupredoxins"/>
    <property type="match status" value="1"/>
</dbReference>
<dbReference type="AlphaFoldDB" id="A0A075H9V1"/>
<organism evidence="2">
    <name type="scientific">uncultured marine thaumarchaeote KM3_46_F12</name>
    <dbReference type="NCBI Taxonomy" id="1456160"/>
    <lineage>
        <taxon>Archaea</taxon>
        <taxon>Nitrososphaerota</taxon>
        <taxon>environmental samples</taxon>
    </lineage>
</organism>
<reference evidence="2" key="1">
    <citation type="journal article" date="2014" name="Genome Biol. Evol.">
        <title>Pangenome evidence for extensive interdomain horizontal transfer affecting lineage core and shell genes in uncultured planktonic thaumarchaeota and euryarchaeota.</title>
        <authorList>
            <person name="Deschamps P."/>
            <person name="Zivanovic Y."/>
            <person name="Moreira D."/>
            <person name="Rodriguez-Valera F."/>
            <person name="Lopez-Garcia P."/>
        </authorList>
    </citation>
    <scope>NUCLEOTIDE SEQUENCE</scope>
</reference>
<dbReference type="PANTHER" id="PTHR36507">
    <property type="entry name" value="BLL1555 PROTEIN"/>
    <property type="match status" value="1"/>
</dbReference>
<evidence type="ECO:0008006" key="3">
    <source>
        <dbReference type="Google" id="ProtNLM"/>
    </source>
</evidence>
<dbReference type="EMBL" id="KF900894">
    <property type="protein sequence ID" value="AIF10543.1"/>
    <property type="molecule type" value="Genomic_DNA"/>
</dbReference>
<feature type="coiled-coil region" evidence="1">
    <location>
        <begin position="48"/>
        <end position="102"/>
    </location>
</feature>
<proteinExistence type="predicted"/>